<feature type="domain" description="Asparagine synthetase" evidence="1">
    <location>
        <begin position="3"/>
        <end position="219"/>
    </location>
</feature>
<dbReference type="GO" id="GO:0006529">
    <property type="term" value="P:asparagine biosynthetic process"/>
    <property type="evidence" value="ECO:0007669"/>
    <property type="project" value="InterPro"/>
</dbReference>
<proteinExistence type="predicted"/>
<dbReference type="GO" id="GO:0005829">
    <property type="term" value="C:cytosol"/>
    <property type="evidence" value="ECO:0007669"/>
    <property type="project" value="TreeGrafter"/>
</dbReference>
<name>X1S107_9ZZZZ</name>
<dbReference type="Gene3D" id="3.40.50.620">
    <property type="entry name" value="HUPs"/>
    <property type="match status" value="2"/>
</dbReference>
<dbReference type="Pfam" id="PF00733">
    <property type="entry name" value="Asn_synthase"/>
    <property type="match status" value="1"/>
</dbReference>
<dbReference type="AlphaFoldDB" id="X1S107"/>
<reference evidence="2" key="1">
    <citation type="journal article" date="2014" name="Front. Microbiol.">
        <title>High frequency of phylogenetically diverse reductive dehalogenase-homologous genes in deep subseafloor sedimentary metagenomes.</title>
        <authorList>
            <person name="Kawai M."/>
            <person name="Futagami T."/>
            <person name="Toyoda A."/>
            <person name="Takaki Y."/>
            <person name="Nishi S."/>
            <person name="Hori S."/>
            <person name="Arai W."/>
            <person name="Tsubouchi T."/>
            <person name="Morono Y."/>
            <person name="Uchiyama I."/>
            <person name="Ito T."/>
            <person name="Fujiyama A."/>
            <person name="Inagaki F."/>
            <person name="Takami H."/>
        </authorList>
    </citation>
    <scope>NUCLEOTIDE SEQUENCE</scope>
    <source>
        <strain evidence="2">Expedition CK06-06</strain>
    </source>
</reference>
<comment type="caution">
    <text evidence="2">The sequence shown here is derived from an EMBL/GenBank/DDBJ whole genome shotgun (WGS) entry which is preliminary data.</text>
</comment>
<dbReference type="PANTHER" id="PTHR43284">
    <property type="entry name" value="ASPARAGINE SYNTHETASE (GLUTAMINE-HYDROLYZING)"/>
    <property type="match status" value="1"/>
</dbReference>
<dbReference type="PANTHER" id="PTHR43284:SF1">
    <property type="entry name" value="ASPARAGINE SYNTHETASE"/>
    <property type="match status" value="1"/>
</dbReference>
<dbReference type="GO" id="GO:0004066">
    <property type="term" value="F:asparagine synthase (glutamine-hydrolyzing) activity"/>
    <property type="evidence" value="ECO:0007669"/>
    <property type="project" value="InterPro"/>
</dbReference>
<evidence type="ECO:0000259" key="1">
    <source>
        <dbReference type="Pfam" id="PF00733"/>
    </source>
</evidence>
<accession>X1S107</accession>
<sequence length="222" mass="26096">SESTNDDSKYARFISDEFNTEHEELLIKSDCYTIIPEIIWHHDDLIADPASIPIYYLSEFAKEKIKVALIGDGSDEIFAGYSEYNWLSHRKRFLRYIPHVNLNYFLKCFQKIPSFKLQTLLSTFNSFHLEERRFLAPLLYIKDSEKIIKIGNKHEGIDYDVIDQGDLVTKYSLFDLKYQLPNQYNMKTDKMNMANSIEARTPFLDQELVEWALSIPSDLQQT</sequence>
<feature type="non-terminal residue" evidence="2">
    <location>
        <position position="1"/>
    </location>
</feature>
<gene>
    <name evidence="2" type="ORF">S12H4_19909</name>
</gene>
<protein>
    <recommendedName>
        <fullName evidence="1">Asparagine synthetase domain-containing protein</fullName>
    </recommendedName>
</protein>
<dbReference type="SUPFAM" id="SSF52402">
    <property type="entry name" value="Adenine nucleotide alpha hydrolases-like"/>
    <property type="match status" value="1"/>
</dbReference>
<dbReference type="EMBL" id="BARW01010017">
    <property type="protein sequence ID" value="GAI86558.1"/>
    <property type="molecule type" value="Genomic_DNA"/>
</dbReference>
<dbReference type="InterPro" id="IPR001962">
    <property type="entry name" value="Asn_synthase"/>
</dbReference>
<dbReference type="CDD" id="cd01991">
    <property type="entry name" value="Asn_synthase_B_C"/>
    <property type="match status" value="1"/>
</dbReference>
<evidence type="ECO:0000313" key="2">
    <source>
        <dbReference type="EMBL" id="GAI86558.1"/>
    </source>
</evidence>
<dbReference type="InterPro" id="IPR014729">
    <property type="entry name" value="Rossmann-like_a/b/a_fold"/>
</dbReference>
<dbReference type="InterPro" id="IPR051786">
    <property type="entry name" value="ASN_synthetase/amidase"/>
</dbReference>
<organism evidence="2">
    <name type="scientific">marine sediment metagenome</name>
    <dbReference type="NCBI Taxonomy" id="412755"/>
    <lineage>
        <taxon>unclassified sequences</taxon>
        <taxon>metagenomes</taxon>
        <taxon>ecological metagenomes</taxon>
    </lineage>
</organism>